<gene>
    <name evidence="2" type="ORF">E5333_00190</name>
</gene>
<evidence type="ECO:0000313" key="2">
    <source>
        <dbReference type="EMBL" id="TGY76711.1"/>
    </source>
</evidence>
<evidence type="ECO:0000259" key="1">
    <source>
        <dbReference type="Pfam" id="PF08291"/>
    </source>
</evidence>
<comment type="caution">
    <text evidence="2">The sequence shown here is derived from an EMBL/GenBank/DDBJ whole genome shotgun (WGS) entry which is preliminary data.</text>
</comment>
<sequence length="132" mass="14890">MEYFNLEEFSRSATAIKLGIDNTIPEHIVPAIKELVDNVLDPLRRAWGRPLVISSGYRCPELNRAVGGAPTSHHLRGMAADINTGNLVDNRRLFQMILDLKLPFTQLIDESGFSWVHISYEPGNIKHQVLKL</sequence>
<protein>
    <submittedName>
        <fullName evidence="2">Peptidase M15</fullName>
    </submittedName>
</protein>
<dbReference type="InterPro" id="IPR013230">
    <property type="entry name" value="Peptidase_M15A_C"/>
</dbReference>
<dbReference type="RefSeq" id="WP_135957247.1">
    <property type="nucleotide sequence ID" value="NZ_CAOOOG010000027.1"/>
</dbReference>
<dbReference type="Pfam" id="PF08291">
    <property type="entry name" value="Peptidase_M15_3"/>
    <property type="match status" value="1"/>
</dbReference>
<dbReference type="Proteomes" id="UP000306630">
    <property type="component" value="Unassembled WGS sequence"/>
</dbReference>
<dbReference type="SUPFAM" id="SSF55166">
    <property type="entry name" value="Hedgehog/DD-peptidase"/>
    <property type="match status" value="1"/>
</dbReference>
<reference evidence="2 3" key="1">
    <citation type="submission" date="2019-04" db="EMBL/GenBank/DDBJ databases">
        <title>Microbes associate with the intestines of laboratory mice.</title>
        <authorList>
            <person name="Navarre W."/>
            <person name="Wong E."/>
            <person name="Huang K."/>
            <person name="Tropini C."/>
            <person name="Ng K."/>
            <person name="Yu B."/>
        </authorList>
    </citation>
    <scope>NUCLEOTIDE SEQUENCE [LARGE SCALE GENOMIC DNA]</scope>
    <source>
        <strain evidence="2 3">NM06_A21</strain>
    </source>
</reference>
<feature type="domain" description="Peptidase M15A C-terminal" evidence="1">
    <location>
        <begin position="3"/>
        <end position="118"/>
    </location>
</feature>
<proteinExistence type="predicted"/>
<name>A0A4S2G4J3_9BACT</name>
<dbReference type="Gene3D" id="3.30.1380.10">
    <property type="match status" value="1"/>
</dbReference>
<accession>A0A4S2G4J3</accession>
<dbReference type="EMBL" id="SRYD01000001">
    <property type="protein sequence ID" value="TGY76711.1"/>
    <property type="molecule type" value="Genomic_DNA"/>
</dbReference>
<dbReference type="InterPro" id="IPR009045">
    <property type="entry name" value="Zn_M74/Hedgehog-like"/>
</dbReference>
<evidence type="ECO:0000313" key="3">
    <source>
        <dbReference type="Proteomes" id="UP000306630"/>
    </source>
</evidence>
<organism evidence="2 3">
    <name type="scientific">Muribaculum intestinale</name>
    <dbReference type="NCBI Taxonomy" id="1796646"/>
    <lineage>
        <taxon>Bacteria</taxon>
        <taxon>Pseudomonadati</taxon>
        <taxon>Bacteroidota</taxon>
        <taxon>Bacteroidia</taxon>
        <taxon>Bacteroidales</taxon>
        <taxon>Muribaculaceae</taxon>
        <taxon>Muribaculum</taxon>
    </lineage>
</organism>
<dbReference type="AlphaFoldDB" id="A0A4S2G4J3"/>